<feature type="transmembrane region" description="Helical" evidence="10">
    <location>
        <begin position="251"/>
        <end position="275"/>
    </location>
</feature>
<evidence type="ECO:0000256" key="4">
    <source>
        <dbReference type="ARBA" id="ARBA00022692"/>
    </source>
</evidence>
<keyword evidence="6" id="KW-0256">Endoplasmic reticulum</keyword>
<evidence type="ECO:0000313" key="13">
    <source>
        <dbReference type="EMBL" id="EME80379.1"/>
    </source>
</evidence>
<dbReference type="RefSeq" id="XP_007929333.1">
    <property type="nucleotide sequence ID" value="XM_007931142.1"/>
</dbReference>
<feature type="chain" id="PRO_5004030714" description="Protein BIG1" evidence="11">
    <location>
        <begin position="19"/>
        <end position="295"/>
    </location>
</feature>
<evidence type="ECO:0000256" key="9">
    <source>
        <dbReference type="ARBA" id="ARBA00023316"/>
    </source>
</evidence>
<dbReference type="GeneID" id="19342500"/>
<dbReference type="KEGG" id="pfj:MYCFIDRAFT_86873"/>
<dbReference type="GO" id="GO:0006078">
    <property type="term" value="P:(1-&gt;6)-beta-D-glucan biosynthetic process"/>
    <property type="evidence" value="ECO:0007669"/>
    <property type="project" value="TreeGrafter"/>
</dbReference>
<evidence type="ECO:0000256" key="8">
    <source>
        <dbReference type="ARBA" id="ARBA00023136"/>
    </source>
</evidence>
<dbReference type="OrthoDB" id="9985059at2759"/>
<dbReference type="EMBL" id="KB446561">
    <property type="protein sequence ID" value="EME80379.1"/>
    <property type="molecule type" value="Genomic_DNA"/>
</dbReference>
<evidence type="ECO:0000256" key="6">
    <source>
        <dbReference type="ARBA" id="ARBA00022824"/>
    </source>
</evidence>
<evidence type="ECO:0000256" key="2">
    <source>
        <dbReference type="ARBA" id="ARBA00008203"/>
    </source>
</evidence>
<dbReference type="Pfam" id="PF20520">
    <property type="entry name" value="Ac45-VOA1_TM"/>
    <property type="match status" value="1"/>
</dbReference>
<dbReference type="GO" id="GO:0071555">
    <property type="term" value="P:cell wall organization"/>
    <property type="evidence" value="ECO:0007669"/>
    <property type="project" value="UniProtKB-KW"/>
</dbReference>
<dbReference type="HOGENOM" id="CLU_062461_0_0_1"/>
<comment type="subcellular location">
    <subcellularLocation>
        <location evidence="1">Endoplasmic reticulum membrane</location>
        <topology evidence="1">Single-pass type I membrane protein</topology>
    </subcellularLocation>
</comment>
<keyword evidence="5 11" id="KW-0732">Signal</keyword>
<accession>M2ZMQ5</accession>
<dbReference type="InterPro" id="IPR037654">
    <property type="entry name" value="Big1"/>
</dbReference>
<evidence type="ECO:0000256" key="1">
    <source>
        <dbReference type="ARBA" id="ARBA00004115"/>
    </source>
</evidence>
<dbReference type="VEuPathDB" id="FungiDB:MYCFIDRAFT_86873"/>
<gene>
    <name evidence="13" type="ORF">MYCFIDRAFT_86873</name>
</gene>
<sequence>MRLQRLIALLASATSTYALRDSSPFFLLSTETSQSIPSDQLATASHLEDGLISALSKCDSNLYFFVTYPGLHSRDLSSSDAMPELQKRVKNCDYKSVVQIPEVIGATDIARVAHSVSQNCRIEEFSLKDGMPENKKKAIFGPMTLPSLTSDAAEKRMEDIQSQDWLLNSKIKDLVANHTKHTILLVGVPSEEHKTATLEWEQEDEPPFERNMHTDLKRDLETGFKRQTKKSDNPQDELPLFEKYQFLSPGIFMGLTVFLLLFVILYVGITAIAGLEVSYMSFSKEMGPNAQKKQQ</sequence>
<dbReference type="InterPro" id="IPR046756">
    <property type="entry name" value="VAS1/VOA1_TM"/>
</dbReference>
<organism evidence="13 14">
    <name type="scientific">Pseudocercospora fijiensis (strain CIRAD86)</name>
    <name type="common">Black leaf streak disease fungus</name>
    <name type="synonym">Mycosphaerella fijiensis</name>
    <dbReference type="NCBI Taxonomy" id="383855"/>
    <lineage>
        <taxon>Eukaryota</taxon>
        <taxon>Fungi</taxon>
        <taxon>Dikarya</taxon>
        <taxon>Ascomycota</taxon>
        <taxon>Pezizomycotina</taxon>
        <taxon>Dothideomycetes</taxon>
        <taxon>Dothideomycetidae</taxon>
        <taxon>Mycosphaerellales</taxon>
        <taxon>Mycosphaerellaceae</taxon>
        <taxon>Pseudocercospora</taxon>
    </lineage>
</organism>
<dbReference type="AlphaFoldDB" id="M2ZMQ5"/>
<dbReference type="eggNOG" id="ENOG502S6TD">
    <property type="taxonomic scope" value="Eukaryota"/>
</dbReference>
<dbReference type="GO" id="GO:0009272">
    <property type="term" value="P:fungal-type cell wall biogenesis"/>
    <property type="evidence" value="ECO:0007669"/>
    <property type="project" value="TreeGrafter"/>
</dbReference>
<dbReference type="PANTHER" id="PTHR28285">
    <property type="entry name" value="PROTEIN BIG1"/>
    <property type="match status" value="1"/>
</dbReference>
<dbReference type="STRING" id="383855.M2ZMQ5"/>
<evidence type="ECO:0000256" key="5">
    <source>
        <dbReference type="ARBA" id="ARBA00022729"/>
    </source>
</evidence>
<evidence type="ECO:0000313" key="14">
    <source>
        <dbReference type="Proteomes" id="UP000016932"/>
    </source>
</evidence>
<reference evidence="13 14" key="1">
    <citation type="journal article" date="2012" name="PLoS Pathog.">
        <title>Diverse lifestyles and strategies of plant pathogenesis encoded in the genomes of eighteen Dothideomycetes fungi.</title>
        <authorList>
            <person name="Ohm R.A."/>
            <person name="Feau N."/>
            <person name="Henrissat B."/>
            <person name="Schoch C.L."/>
            <person name="Horwitz B.A."/>
            <person name="Barry K.W."/>
            <person name="Condon B.J."/>
            <person name="Copeland A.C."/>
            <person name="Dhillon B."/>
            <person name="Glaser F."/>
            <person name="Hesse C.N."/>
            <person name="Kosti I."/>
            <person name="LaButti K."/>
            <person name="Lindquist E.A."/>
            <person name="Lucas S."/>
            <person name="Salamov A.A."/>
            <person name="Bradshaw R.E."/>
            <person name="Ciuffetti L."/>
            <person name="Hamelin R.C."/>
            <person name="Kema G.H.J."/>
            <person name="Lawrence C."/>
            <person name="Scott J.A."/>
            <person name="Spatafora J.W."/>
            <person name="Turgeon B.G."/>
            <person name="de Wit P.J.G.M."/>
            <person name="Zhong S."/>
            <person name="Goodwin S.B."/>
            <person name="Grigoriev I.V."/>
        </authorList>
    </citation>
    <scope>NUCLEOTIDE SEQUENCE [LARGE SCALE GENOMIC DNA]</scope>
    <source>
        <strain evidence="13 14">CIRAD86</strain>
    </source>
</reference>
<dbReference type="Proteomes" id="UP000016932">
    <property type="component" value="Unassembled WGS sequence"/>
</dbReference>
<keyword evidence="9" id="KW-0961">Cell wall biogenesis/degradation</keyword>
<name>M2ZMQ5_PSEFD</name>
<comment type="similarity">
    <text evidence="2">Belongs to the BIG1 family.</text>
</comment>
<evidence type="ECO:0000256" key="3">
    <source>
        <dbReference type="ARBA" id="ARBA00022089"/>
    </source>
</evidence>
<keyword evidence="14" id="KW-1185">Reference proteome</keyword>
<dbReference type="GO" id="GO:0005789">
    <property type="term" value="C:endoplasmic reticulum membrane"/>
    <property type="evidence" value="ECO:0007669"/>
    <property type="project" value="UniProtKB-SubCell"/>
</dbReference>
<feature type="domain" description="V-type proton ATPase subunit S1/VOA1 transmembrane" evidence="12">
    <location>
        <begin position="245"/>
        <end position="284"/>
    </location>
</feature>
<dbReference type="PANTHER" id="PTHR28285:SF1">
    <property type="entry name" value="PROTEIN BIG1"/>
    <property type="match status" value="1"/>
</dbReference>
<evidence type="ECO:0000256" key="11">
    <source>
        <dbReference type="SAM" id="SignalP"/>
    </source>
</evidence>
<evidence type="ECO:0000256" key="7">
    <source>
        <dbReference type="ARBA" id="ARBA00022989"/>
    </source>
</evidence>
<keyword evidence="7 10" id="KW-1133">Transmembrane helix</keyword>
<protein>
    <recommendedName>
        <fullName evidence="3">Protein BIG1</fullName>
    </recommendedName>
</protein>
<evidence type="ECO:0000256" key="10">
    <source>
        <dbReference type="SAM" id="Phobius"/>
    </source>
</evidence>
<feature type="signal peptide" evidence="11">
    <location>
        <begin position="1"/>
        <end position="18"/>
    </location>
</feature>
<keyword evidence="8 10" id="KW-0472">Membrane</keyword>
<keyword evidence="4 10" id="KW-0812">Transmembrane</keyword>
<evidence type="ECO:0000259" key="12">
    <source>
        <dbReference type="Pfam" id="PF20520"/>
    </source>
</evidence>
<proteinExistence type="inferred from homology"/>